<protein>
    <submittedName>
        <fullName evidence="2">Calcium-responsive transcription factor</fullName>
    </submittedName>
</protein>
<proteinExistence type="predicted"/>
<dbReference type="AlphaFoldDB" id="A0A7D9JJR3"/>
<dbReference type="EMBL" id="CACRXK020017432">
    <property type="protein sequence ID" value="CAB4031198.1"/>
    <property type="molecule type" value="Genomic_DNA"/>
</dbReference>
<name>A0A7D9JJR3_PARCT</name>
<feature type="region of interest" description="Disordered" evidence="1">
    <location>
        <begin position="224"/>
        <end position="252"/>
    </location>
</feature>
<dbReference type="InterPro" id="IPR007527">
    <property type="entry name" value="Znf_SWIM"/>
</dbReference>
<feature type="compositionally biased region" description="Basic residues" evidence="1">
    <location>
        <begin position="242"/>
        <end position="252"/>
    </location>
</feature>
<dbReference type="PROSITE" id="PS50966">
    <property type="entry name" value="ZF_SWIM"/>
    <property type="match status" value="1"/>
</dbReference>
<gene>
    <name evidence="2" type="ORF">PACLA_8A052687</name>
</gene>
<dbReference type="GO" id="GO:0008270">
    <property type="term" value="F:zinc ion binding"/>
    <property type="evidence" value="ECO:0007669"/>
    <property type="project" value="InterPro"/>
</dbReference>
<evidence type="ECO:0000313" key="3">
    <source>
        <dbReference type="Proteomes" id="UP001152795"/>
    </source>
</evidence>
<dbReference type="PANTHER" id="PTHR47456">
    <property type="entry name" value="PHD-TYPE DOMAIN-CONTAINING PROTEIN"/>
    <property type="match status" value="1"/>
</dbReference>
<evidence type="ECO:0000256" key="1">
    <source>
        <dbReference type="SAM" id="MobiDB-lite"/>
    </source>
</evidence>
<organism evidence="2 3">
    <name type="scientific">Paramuricea clavata</name>
    <name type="common">Red gorgonian</name>
    <name type="synonym">Violescent sea-whip</name>
    <dbReference type="NCBI Taxonomy" id="317549"/>
    <lineage>
        <taxon>Eukaryota</taxon>
        <taxon>Metazoa</taxon>
        <taxon>Cnidaria</taxon>
        <taxon>Anthozoa</taxon>
        <taxon>Octocorallia</taxon>
        <taxon>Malacalcyonacea</taxon>
        <taxon>Plexauridae</taxon>
        <taxon>Paramuricea</taxon>
    </lineage>
</organism>
<dbReference type="Proteomes" id="UP001152795">
    <property type="component" value="Unassembled WGS sequence"/>
</dbReference>
<evidence type="ECO:0000313" key="2">
    <source>
        <dbReference type="EMBL" id="CAB4031198.1"/>
    </source>
</evidence>
<keyword evidence="3" id="KW-1185">Reference proteome</keyword>
<comment type="caution">
    <text evidence="2">The sequence shown here is derived from an EMBL/GenBank/DDBJ whole genome shotgun (WGS) entry which is preliminary data.</text>
</comment>
<reference evidence="2" key="1">
    <citation type="submission" date="2020-04" db="EMBL/GenBank/DDBJ databases">
        <authorList>
            <person name="Alioto T."/>
            <person name="Alioto T."/>
            <person name="Gomez Garrido J."/>
        </authorList>
    </citation>
    <scope>NUCLEOTIDE SEQUENCE</scope>
    <source>
        <strain evidence="2">A484AB</strain>
    </source>
</reference>
<dbReference type="OrthoDB" id="5985686at2759"/>
<accession>A0A7D9JJR3</accession>
<sequence length="252" mass="28111">MSKITEAEDIPASSVEYVKEDMGIFKVQGGPSTCYMVNFGLTTGVTPSCECLPWMKSRLLCKHFFAVFRHCPNWGFDKISSHYTNQAHITLDEHVVTVARNNGASEDCPLTPASTTCKEENDNILPSPNPCTSPTPSETSPATDVLKPTQLIQSSLNTIARQCRETLLDAKNLTYLIHNPEILRAFNTSLSEVVTVMKSKIPVDHGLLLEKQKTAKEKRIAKLRLKKKKDSSSHHLSNLPKQQKRHILTLNV</sequence>